<evidence type="ECO:0008006" key="2">
    <source>
        <dbReference type="Google" id="ProtNLM"/>
    </source>
</evidence>
<evidence type="ECO:0000313" key="1">
    <source>
        <dbReference type="EMBL" id="KAL0429445.1"/>
    </source>
</evidence>
<proteinExistence type="predicted"/>
<protein>
    <recommendedName>
        <fullName evidence="2">RNase H type-1 domain-containing protein</fullName>
    </recommendedName>
</protein>
<reference evidence="1" key="2">
    <citation type="journal article" date="2024" name="Plant">
        <title>Genomic evolution and insights into agronomic trait innovations of Sesamum species.</title>
        <authorList>
            <person name="Miao H."/>
            <person name="Wang L."/>
            <person name="Qu L."/>
            <person name="Liu H."/>
            <person name="Sun Y."/>
            <person name="Le M."/>
            <person name="Wang Q."/>
            <person name="Wei S."/>
            <person name="Zheng Y."/>
            <person name="Lin W."/>
            <person name="Duan Y."/>
            <person name="Cao H."/>
            <person name="Xiong S."/>
            <person name="Wang X."/>
            <person name="Wei L."/>
            <person name="Li C."/>
            <person name="Ma Q."/>
            <person name="Ju M."/>
            <person name="Zhao R."/>
            <person name="Li G."/>
            <person name="Mu C."/>
            <person name="Tian Q."/>
            <person name="Mei H."/>
            <person name="Zhang T."/>
            <person name="Gao T."/>
            <person name="Zhang H."/>
        </authorList>
    </citation>
    <scope>NUCLEOTIDE SEQUENCE</scope>
    <source>
        <strain evidence="1">G02</strain>
    </source>
</reference>
<dbReference type="AlphaFoldDB" id="A0AAW2VJE3"/>
<sequence length="311" mass="35170">MAIVSGLAFSGIRSLEIGAGDPKLPFKNHNHDAHTFSKFQRGTASVLGKLQYPKVRIPYLHLRHQRRTHILSAGRNYQLNYNDDSHTEPLWLNLIREAIWTTRSLFLFLVEQPSQLKYIEWPSFQSTLFHRFSYVLPEDSYSDSCSCCIAYCCAVLSRFSLVLSAGFDFEEKGMSSGMMLREMYPKWFMILKDKATQYKKELKHSLVSMIGIAMGLRLTTGPALYTLSFRAFTKTTFYVNKKMPDALAAREVIVLALQQGWPTIMIEGDCAPLLAKLSSAGPDFSAVGTIVTILDHLLLLLIVARPFSLIN</sequence>
<comment type="caution">
    <text evidence="1">The sequence shown here is derived from an EMBL/GenBank/DDBJ whole genome shotgun (WGS) entry which is preliminary data.</text>
</comment>
<dbReference type="PANTHER" id="PTHR37247:SF1">
    <property type="entry name" value="TRANSMEMBRANE PROTEIN"/>
    <property type="match status" value="1"/>
</dbReference>
<gene>
    <name evidence="1" type="ORF">Sradi_0570500</name>
</gene>
<accession>A0AAW2VJE3</accession>
<reference evidence="1" key="1">
    <citation type="submission" date="2020-06" db="EMBL/GenBank/DDBJ databases">
        <authorList>
            <person name="Li T."/>
            <person name="Hu X."/>
            <person name="Zhang T."/>
            <person name="Song X."/>
            <person name="Zhang H."/>
            <person name="Dai N."/>
            <person name="Sheng W."/>
            <person name="Hou X."/>
            <person name="Wei L."/>
        </authorList>
    </citation>
    <scope>NUCLEOTIDE SEQUENCE</scope>
    <source>
        <strain evidence="1">G02</strain>
        <tissue evidence="1">Leaf</tissue>
    </source>
</reference>
<dbReference type="EMBL" id="JACGWJ010000003">
    <property type="protein sequence ID" value="KAL0429445.1"/>
    <property type="molecule type" value="Genomic_DNA"/>
</dbReference>
<organism evidence="1">
    <name type="scientific">Sesamum radiatum</name>
    <name type="common">Black benniseed</name>
    <dbReference type="NCBI Taxonomy" id="300843"/>
    <lineage>
        <taxon>Eukaryota</taxon>
        <taxon>Viridiplantae</taxon>
        <taxon>Streptophyta</taxon>
        <taxon>Embryophyta</taxon>
        <taxon>Tracheophyta</taxon>
        <taxon>Spermatophyta</taxon>
        <taxon>Magnoliopsida</taxon>
        <taxon>eudicotyledons</taxon>
        <taxon>Gunneridae</taxon>
        <taxon>Pentapetalae</taxon>
        <taxon>asterids</taxon>
        <taxon>lamiids</taxon>
        <taxon>Lamiales</taxon>
        <taxon>Pedaliaceae</taxon>
        <taxon>Sesamum</taxon>
    </lineage>
</organism>
<dbReference type="PANTHER" id="PTHR37247">
    <property type="entry name" value="TRANSMEMBRANE PROTEIN"/>
    <property type="match status" value="1"/>
</dbReference>
<name>A0AAW2VJE3_SESRA</name>